<dbReference type="PANTHER" id="PTHR36708">
    <property type="entry name" value="SUCCINATE DEHYDROGENASE SUBUNIT 6, MITOCHONDRIAL"/>
    <property type="match status" value="1"/>
</dbReference>
<comment type="caution">
    <text evidence="1">The sequence shown here is derived from an EMBL/GenBank/DDBJ whole genome shotgun (WGS) entry which is preliminary data.</text>
</comment>
<reference evidence="1" key="1">
    <citation type="submission" date="2021-01" db="EMBL/GenBank/DDBJ databases">
        <title>Adiantum capillus-veneris genome.</title>
        <authorList>
            <person name="Fang Y."/>
            <person name="Liao Q."/>
        </authorList>
    </citation>
    <scope>NUCLEOTIDE SEQUENCE</scope>
    <source>
        <strain evidence="1">H3</strain>
        <tissue evidence="1">Leaf</tissue>
    </source>
</reference>
<evidence type="ECO:0000313" key="2">
    <source>
        <dbReference type="Proteomes" id="UP000886520"/>
    </source>
</evidence>
<dbReference type="OrthoDB" id="2012862at2759"/>
<evidence type="ECO:0008006" key="3">
    <source>
        <dbReference type="Google" id="ProtNLM"/>
    </source>
</evidence>
<dbReference type="EMBL" id="JABFUD020000006">
    <property type="protein sequence ID" value="KAI5078465.1"/>
    <property type="molecule type" value="Genomic_DNA"/>
</dbReference>
<evidence type="ECO:0000313" key="1">
    <source>
        <dbReference type="EMBL" id="KAI5078465.1"/>
    </source>
</evidence>
<protein>
    <recommendedName>
        <fullName evidence="3">Succinate dehydrogenase subunit 6, mitochondrial</fullName>
    </recommendedName>
</protein>
<keyword evidence="2" id="KW-1185">Reference proteome</keyword>
<gene>
    <name evidence="1" type="ORF">GOP47_0006136</name>
</gene>
<accession>A0A9D4V299</accession>
<dbReference type="GO" id="GO:0045273">
    <property type="term" value="C:respiratory chain complex II (succinate dehydrogenase)"/>
    <property type="evidence" value="ECO:0007669"/>
    <property type="project" value="InterPro"/>
</dbReference>
<dbReference type="Proteomes" id="UP000886520">
    <property type="component" value="Chromosome 6"/>
</dbReference>
<sequence>MGEEEGPKKKPWWAIDKEAWRQHFHLIFDMASVAKGRDKPLKPWSDADVEEFIHSDPVYGPQLKLVREAAKISAGGAVVGGLTTTAVVARYSRAPHGLLLSLVAGAIVGWSVAEEGARLAYGLHKIDCMDTNLRFLDWWKHKTEG</sequence>
<dbReference type="PANTHER" id="PTHR36708:SF1">
    <property type="entry name" value="SUCCINATE DEHYDROGENASE SUBUNIT 6, MITOCHONDRIAL"/>
    <property type="match status" value="1"/>
</dbReference>
<proteinExistence type="predicted"/>
<name>A0A9D4V299_ADICA</name>
<dbReference type="AlphaFoldDB" id="A0A9D4V299"/>
<organism evidence="1 2">
    <name type="scientific">Adiantum capillus-veneris</name>
    <name type="common">Maidenhair fern</name>
    <dbReference type="NCBI Taxonomy" id="13818"/>
    <lineage>
        <taxon>Eukaryota</taxon>
        <taxon>Viridiplantae</taxon>
        <taxon>Streptophyta</taxon>
        <taxon>Embryophyta</taxon>
        <taxon>Tracheophyta</taxon>
        <taxon>Polypodiopsida</taxon>
        <taxon>Polypodiidae</taxon>
        <taxon>Polypodiales</taxon>
        <taxon>Pteridineae</taxon>
        <taxon>Pteridaceae</taxon>
        <taxon>Vittarioideae</taxon>
        <taxon>Adiantum</taxon>
    </lineage>
</organism>
<dbReference type="InterPro" id="IPR034574">
    <property type="entry name" value="SDH6"/>
</dbReference>